<name>A0A9C9ENC6_UNCW3</name>
<gene>
    <name evidence="1" type="ORF">ENI34_07140</name>
</gene>
<dbReference type="InterPro" id="IPR011990">
    <property type="entry name" value="TPR-like_helical_dom_sf"/>
</dbReference>
<dbReference type="EMBL" id="DRIG01000075">
    <property type="protein sequence ID" value="HEC78901.1"/>
    <property type="molecule type" value="Genomic_DNA"/>
</dbReference>
<dbReference type="AlphaFoldDB" id="A0A9C9ENC6"/>
<evidence type="ECO:0000313" key="1">
    <source>
        <dbReference type="EMBL" id="HEC78901.1"/>
    </source>
</evidence>
<protein>
    <submittedName>
        <fullName evidence="1">Tetratricopeptide repeat protein</fullName>
    </submittedName>
</protein>
<dbReference type="Gene3D" id="1.25.40.10">
    <property type="entry name" value="Tetratricopeptide repeat domain"/>
    <property type="match status" value="1"/>
</dbReference>
<reference evidence="1" key="1">
    <citation type="journal article" date="2020" name="mSystems">
        <title>Genome- and Community-Level Interaction Insights into Carbon Utilization and Element Cycling Functions of Hydrothermarchaeota in Hydrothermal Sediment.</title>
        <authorList>
            <person name="Zhou Z."/>
            <person name="Liu Y."/>
            <person name="Xu W."/>
            <person name="Pan J."/>
            <person name="Luo Z.H."/>
            <person name="Li M."/>
        </authorList>
    </citation>
    <scope>NUCLEOTIDE SEQUENCE</scope>
    <source>
        <strain evidence="1">HyVt-388</strain>
    </source>
</reference>
<dbReference type="Proteomes" id="UP000885826">
    <property type="component" value="Unassembled WGS sequence"/>
</dbReference>
<dbReference type="SUPFAM" id="SSF48452">
    <property type="entry name" value="TPR-like"/>
    <property type="match status" value="1"/>
</dbReference>
<comment type="caution">
    <text evidence="1">The sequence shown here is derived from an EMBL/GenBank/DDBJ whole genome shotgun (WGS) entry which is preliminary data.</text>
</comment>
<proteinExistence type="predicted"/>
<evidence type="ECO:0000313" key="2">
    <source>
        <dbReference type="Proteomes" id="UP000885826"/>
    </source>
</evidence>
<accession>A0A9C9ENC6</accession>
<organism evidence="1 2">
    <name type="scientific">candidate division WOR-3 bacterium</name>
    <dbReference type="NCBI Taxonomy" id="2052148"/>
    <lineage>
        <taxon>Bacteria</taxon>
        <taxon>Bacteria division WOR-3</taxon>
    </lineage>
</organism>
<sequence length="276" mass="31965">MLILISLFLSIVPSRKTEILDFAEKFFSAGCYEEAITEYKRFICFHPKDEEVSYVYSRIARIHRLCSEWDEAVDAHEQAIITAADDSVKQMRKLELAVTYIAAGNYSMAEVLLLKIEVAAVNLEIKKRCALLRAVAEIHSYKWDYARDAFSTYFLYSPDTVLQQRINEVLAEREKFFYRSPSSARQLSTFIPGLGQLYAGDAANALNAFLLNGGLITWMVYKAVHGYWSDAWVIYYFLFRRYYFGNKYNAERIAGEKNRSFNQSQIQKIMELLVSE</sequence>